<organism evidence="3 4">
    <name type="scientific">Dactylosporangium cerinum</name>
    <dbReference type="NCBI Taxonomy" id="1434730"/>
    <lineage>
        <taxon>Bacteria</taxon>
        <taxon>Bacillati</taxon>
        <taxon>Actinomycetota</taxon>
        <taxon>Actinomycetes</taxon>
        <taxon>Micromonosporales</taxon>
        <taxon>Micromonosporaceae</taxon>
        <taxon>Dactylosporangium</taxon>
    </lineage>
</organism>
<evidence type="ECO:0000313" key="4">
    <source>
        <dbReference type="Proteomes" id="UP001595912"/>
    </source>
</evidence>
<comment type="caution">
    <text evidence="3">The sequence shown here is derived from an EMBL/GenBank/DDBJ whole genome shotgun (WGS) entry which is preliminary data.</text>
</comment>
<keyword evidence="4" id="KW-1185">Reference proteome</keyword>
<feature type="compositionally biased region" description="Pro residues" evidence="1">
    <location>
        <begin position="100"/>
        <end position="109"/>
    </location>
</feature>
<protein>
    <submittedName>
        <fullName evidence="3">Uncharacterized protein</fullName>
    </submittedName>
</protein>
<feature type="transmembrane region" description="Helical" evidence="2">
    <location>
        <begin position="37"/>
        <end position="56"/>
    </location>
</feature>
<keyword evidence="2" id="KW-0812">Transmembrane</keyword>
<dbReference type="RefSeq" id="WP_380127301.1">
    <property type="nucleotide sequence ID" value="NZ_JBHSIU010000105.1"/>
</dbReference>
<accession>A0ABV9WFV6</accession>
<evidence type="ECO:0000256" key="1">
    <source>
        <dbReference type="SAM" id="MobiDB-lite"/>
    </source>
</evidence>
<evidence type="ECO:0000313" key="3">
    <source>
        <dbReference type="EMBL" id="MFC5006666.1"/>
    </source>
</evidence>
<name>A0ABV9WFV6_9ACTN</name>
<sequence>MARMTFQTLGVILLLLGLGGATSDSDDGTTIQLLRDLAYVGVGVAFMIAAVASAIAEQRRTAPPVAAHPATNPATYPATYPATWTPPQQYPAQPQQAPGAQPPWGPAPT</sequence>
<reference evidence="4" key="1">
    <citation type="journal article" date="2019" name="Int. J. Syst. Evol. Microbiol.">
        <title>The Global Catalogue of Microorganisms (GCM) 10K type strain sequencing project: providing services to taxonomists for standard genome sequencing and annotation.</title>
        <authorList>
            <consortium name="The Broad Institute Genomics Platform"/>
            <consortium name="The Broad Institute Genome Sequencing Center for Infectious Disease"/>
            <person name="Wu L."/>
            <person name="Ma J."/>
        </authorList>
    </citation>
    <scope>NUCLEOTIDE SEQUENCE [LARGE SCALE GENOMIC DNA]</scope>
    <source>
        <strain evidence="4">CGMCC 4.7152</strain>
    </source>
</reference>
<gene>
    <name evidence="3" type="ORF">ACFPIJ_53760</name>
</gene>
<feature type="region of interest" description="Disordered" evidence="1">
    <location>
        <begin position="65"/>
        <end position="109"/>
    </location>
</feature>
<proteinExistence type="predicted"/>
<keyword evidence="2" id="KW-0472">Membrane</keyword>
<dbReference type="EMBL" id="JBHSIU010000105">
    <property type="protein sequence ID" value="MFC5006666.1"/>
    <property type="molecule type" value="Genomic_DNA"/>
</dbReference>
<evidence type="ECO:0000256" key="2">
    <source>
        <dbReference type="SAM" id="Phobius"/>
    </source>
</evidence>
<keyword evidence="2" id="KW-1133">Transmembrane helix</keyword>
<dbReference type="Proteomes" id="UP001595912">
    <property type="component" value="Unassembled WGS sequence"/>
</dbReference>
<feature type="compositionally biased region" description="Low complexity" evidence="1">
    <location>
        <begin position="67"/>
        <end position="99"/>
    </location>
</feature>